<dbReference type="InterPro" id="IPR000073">
    <property type="entry name" value="AB_hydrolase_1"/>
</dbReference>
<dbReference type="EMBL" id="JACSPX010000001">
    <property type="protein sequence ID" value="MBD8011160.1"/>
    <property type="molecule type" value="Genomic_DNA"/>
</dbReference>
<sequence>MTQASARTAEHAPAADRAHDDVLRRNAVTILGREAGPVMVFGHGYGTDQTTWRAAADRFVDDHRVVLFDYVGSGRSDLSAYDQRRYDSLDGYADDLIEVIEAVDARDVVFVGHSVSGMIGALASIRRPDLFSQLIMLCPSPRYVNDGDYIGGFDRQDVLDLLAAIEANQPGWAASLAPAVTAREDLPQVTDRVRDLFATTAHEVATHFARVVFFSDVRHRLGDIPVPTTVLQSVGDIICPPHIGAYVQARIPSCDLVQLDSAGHFVHLTDHELVADQIRHAL</sequence>
<name>A0ABR8W2A3_9MICO</name>
<comment type="similarity">
    <text evidence="1">Belongs to the AB hydrolase superfamily.</text>
</comment>
<dbReference type="Gene3D" id="3.40.50.1820">
    <property type="entry name" value="alpha/beta hydrolase"/>
    <property type="match status" value="1"/>
</dbReference>
<organism evidence="3 4">
    <name type="scientific">Microbacterium commune</name>
    <dbReference type="NCBI Taxonomy" id="2762219"/>
    <lineage>
        <taxon>Bacteria</taxon>
        <taxon>Bacillati</taxon>
        <taxon>Actinomycetota</taxon>
        <taxon>Actinomycetes</taxon>
        <taxon>Micrococcales</taxon>
        <taxon>Microbacteriaceae</taxon>
        <taxon>Microbacterium</taxon>
    </lineage>
</organism>
<dbReference type="Proteomes" id="UP000611521">
    <property type="component" value="Unassembled WGS sequence"/>
</dbReference>
<evidence type="ECO:0000259" key="2">
    <source>
        <dbReference type="Pfam" id="PF12697"/>
    </source>
</evidence>
<gene>
    <name evidence="3" type="ORF">H9633_02460</name>
</gene>
<dbReference type="GO" id="GO:0016787">
    <property type="term" value="F:hydrolase activity"/>
    <property type="evidence" value="ECO:0007669"/>
    <property type="project" value="UniProtKB-KW"/>
</dbReference>
<reference evidence="3 4" key="1">
    <citation type="submission" date="2020-08" db="EMBL/GenBank/DDBJ databases">
        <title>A Genomic Blueprint of the Chicken Gut Microbiome.</title>
        <authorList>
            <person name="Gilroy R."/>
            <person name="Ravi A."/>
            <person name="Getino M."/>
            <person name="Pursley I."/>
            <person name="Horton D.L."/>
            <person name="Alikhan N.-F."/>
            <person name="Baker D."/>
            <person name="Gharbi K."/>
            <person name="Hall N."/>
            <person name="Watson M."/>
            <person name="Adriaenssens E.M."/>
            <person name="Foster-Nyarko E."/>
            <person name="Jarju S."/>
            <person name="Secka A."/>
            <person name="Antonio M."/>
            <person name="Oren A."/>
            <person name="Chaudhuri R."/>
            <person name="La Ragione R.M."/>
            <person name="Hildebrand F."/>
            <person name="Pallen M.J."/>
        </authorList>
    </citation>
    <scope>NUCLEOTIDE SEQUENCE [LARGE SCALE GENOMIC DNA]</scope>
    <source>
        <strain evidence="3 4">Re1</strain>
    </source>
</reference>
<evidence type="ECO:0000313" key="4">
    <source>
        <dbReference type="Proteomes" id="UP000611521"/>
    </source>
</evidence>
<comment type="caution">
    <text evidence="3">The sequence shown here is derived from an EMBL/GenBank/DDBJ whole genome shotgun (WGS) entry which is preliminary data.</text>
</comment>
<dbReference type="Pfam" id="PF12697">
    <property type="entry name" value="Abhydrolase_6"/>
    <property type="match status" value="1"/>
</dbReference>
<accession>A0ABR8W2A3</accession>
<keyword evidence="3" id="KW-0378">Hydrolase</keyword>
<keyword evidence="4" id="KW-1185">Reference proteome</keyword>
<proteinExistence type="inferred from homology"/>
<feature type="domain" description="AB hydrolase-1" evidence="2">
    <location>
        <begin position="40"/>
        <end position="276"/>
    </location>
</feature>
<evidence type="ECO:0000313" key="3">
    <source>
        <dbReference type="EMBL" id="MBD8011160.1"/>
    </source>
</evidence>
<evidence type="ECO:0000256" key="1">
    <source>
        <dbReference type="ARBA" id="ARBA00008645"/>
    </source>
</evidence>
<protein>
    <submittedName>
        <fullName evidence="3">Alpha/beta hydrolase</fullName>
    </submittedName>
</protein>
<dbReference type="SUPFAM" id="SSF53474">
    <property type="entry name" value="alpha/beta-Hydrolases"/>
    <property type="match status" value="1"/>
</dbReference>
<dbReference type="InterPro" id="IPR029058">
    <property type="entry name" value="AB_hydrolase_fold"/>
</dbReference>
<dbReference type="PANTHER" id="PTHR43039">
    <property type="entry name" value="ESTERASE-RELATED"/>
    <property type="match status" value="1"/>
</dbReference>
<dbReference type="RefSeq" id="WP_191711965.1">
    <property type="nucleotide sequence ID" value="NZ_JACSPX010000001.1"/>
</dbReference>